<dbReference type="AlphaFoldDB" id="E6TJI5"/>
<evidence type="ECO:0008006" key="3">
    <source>
        <dbReference type="Google" id="ProtNLM"/>
    </source>
</evidence>
<proteinExistence type="predicted"/>
<dbReference type="InterPro" id="IPR011335">
    <property type="entry name" value="Restrct_endonuc-II-like"/>
</dbReference>
<dbReference type="EMBL" id="CP002385">
    <property type="protein sequence ID" value="ADU01381.1"/>
    <property type="molecule type" value="Genomic_DNA"/>
</dbReference>
<dbReference type="RefSeq" id="WP_013472959.1">
    <property type="nucleotide sequence ID" value="NC_014814.1"/>
</dbReference>
<dbReference type="HOGENOM" id="CLU_052626_6_0_11"/>
<protein>
    <recommendedName>
        <fullName evidence="3">Cullin, a subunit of E3 ubiquitin ligase</fullName>
    </recommendedName>
</protein>
<accession>E6TJI5</accession>
<evidence type="ECO:0000313" key="2">
    <source>
        <dbReference type="Proteomes" id="UP000008916"/>
    </source>
</evidence>
<dbReference type="KEGG" id="msp:Mspyr1_48430"/>
<dbReference type="Proteomes" id="UP000008916">
    <property type="component" value="Chromosome"/>
</dbReference>
<reference evidence="1 2" key="1">
    <citation type="journal article" date="2011" name="Stand. Genomic Sci.">
        <title>Complete genome sequence of Mycobacterium sp. strain (Spyr1) and reclassification to Mycobacterium gilvum Spyr1.</title>
        <authorList>
            <person name="Kallimanis A."/>
            <person name="Karabika E."/>
            <person name="Mavromatis K."/>
            <person name="Lapidus A."/>
            <person name="Labutti K.M."/>
            <person name="Liolios K."/>
            <person name="Ivanova N."/>
            <person name="Goodwin L."/>
            <person name="Woyke T."/>
            <person name="Velentzas A.D."/>
            <person name="Perisynakis A."/>
            <person name="Ouzounis C.C."/>
            <person name="Kyrpides N.C."/>
            <person name="Koukkou A.I."/>
            <person name="Drainas C."/>
        </authorList>
    </citation>
    <scope>NUCLEOTIDE SEQUENCE [LARGE SCALE GENOMIC DNA]</scope>
    <source>
        <strain evidence="2">DSM 45189 / LMG 24558 / Spyr1</strain>
    </source>
</reference>
<organism evidence="1 2">
    <name type="scientific">Mycolicibacterium gilvum (strain DSM 45189 / LMG 24558 / Spyr1)</name>
    <name type="common">Mycobacterium gilvum</name>
    <dbReference type="NCBI Taxonomy" id="278137"/>
    <lineage>
        <taxon>Bacteria</taxon>
        <taxon>Bacillati</taxon>
        <taxon>Actinomycetota</taxon>
        <taxon>Actinomycetes</taxon>
        <taxon>Mycobacteriales</taxon>
        <taxon>Mycobacteriaceae</taxon>
        <taxon>Mycolicibacterium</taxon>
    </lineage>
</organism>
<evidence type="ECO:0000313" key="1">
    <source>
        <dbReference type="EMBL" id="ADU01381.1"/>
    </source>
</evidence>
<dbReference type="SUPFAM" id="SSF52980">
    <property type="entry name" value="Restriction endonuclease-like"/>
    <property type="match status" value="1"/>
</dbReference>
<keyword evidence="2" id="KW-1185">Reference proteome</keyword>
<gene>
    <name evidence="1" type="ordered locus">Mspyr1_48430</name>
</gene>
<name>E6TJI5_MYCSR</name>
<sequence>MRKVLDEVLRRCNGYATTAALLDVMSRQQLDGLVRRRELVRVWHGVYAVAQPDSRGRLNSLDAFLGQHAVACLGTAASLYGFDTEATETVHILDPGARVRPVDGLMVHQRVGAPLRRVDGRLATAPAWTAVEVARVLPRPRALATLDAALHSGLCTAVELGAAAREQRGRRGIVKVRELLAIADGRAESPMESEARLVMHDHDLPRPELQYVIDGTHDDAWRVDFAWPEHHVAAEYDSMDWHSGRVAMLRDRARYAGIQHARWAVIPIVVTDVRVHPARLAARIADHLLRAAS</sequence>